<keyword evidence="2" id="KW-1185">Reference proteome</keyword>
<evidence type="ECO:0000313" key="2">
    <source>
        <dbReference type="Proteomes" id="UP001054837"/>
    </source>
</evidence>
<reference evidence="1 2" key="1">
    <citation type="submission" date="2021-06" db="EMBL/GenBank/DDBJ databases">
        <title>Caerostris darwini draft genome.</title>
        <authorList>
            <person name="Kono N."/>
            <person name="Arakawa K."/>
        </authorList>
    </citation>
    <scope>NUCLEOTIDE SEQUENCE [LARGE SCALE GENOMIC DNA]</scope>
</reference>
<accession>A0AAV4U2T4</accession>
<evidence type="ECO:0000313" key="1">
    <source>
        <dbReference type="EMBL" id="GIY52060.1"/>
    </source>
</evidence>
<dbReference type="Proteomes" id="UP001054837">
    <property type="component" value="Unassembled WGS sequence"/>
</dbReference>
<dbReference type="AlphaFoldDB" id="A0AAV4U2T4"/>
<protein>
    <submittedName>
        <fullName evidence="1">Uncharacterized protein</fullName>
    </submittedName>
</protein>
<dbReference type="EMBL" id="BPLQ01010629">
    <property type="protein sequence ID" value="GIY52060.1"/>
    <property type="molecule type" value="Genomic_DNA"/>
</dbReference>
<sequence>MCASLIFRGHVTPPRACSLFLSLSTRSCEDVIRARKSTRNERAPNNVIFRVRRKGSLELNFSILKNNQFSQGKINGMLLICELGRTMQLNSSSFRTPIQRGGPHFTASIVEDRMVCLMMHVEAHSSGVTMVTAGVKRGLTTPPLSVNPMEQAMSKGSAGI</sequence>
<gene>
    <name evidence="1" type="ORF">CDAR_611561</name>
</gene>
<proteinExistence type="predicted"/>
<organism evidence="1 2">
    <name type="scientific">Caerostris darwini</name>
    <dbReference type="NCBI Taxonomy" id="1538125"/>
    <lineage>
        <taxon>Eukaryota</taxon>
        <taxon>Metazoa</taxon>
        <taxon>Ecdysozoa</taxon>
        <taxon>Arthropoda</taxon>
        <taxon>Chelicerata</taxon>
        <taxon>Arachnida</taxon>
        <taxon>Araneae</taxon>
        <taxon>Araneomorphae</taxon>
        <taxon>Entelegynae</taxon>
        <taxon>Araneoidea</taxon>
        <taxon>Araneidae</taxon>
        <taxon>Caerostris</taxon>
    </lineage>
</organism>
<comment type="caution">
    <text evidence="1">The sequence shown here is derived from an EMBL/GenBank/DDBJ whole genome shotgun (WGS) entry which is preliminary data.</text>
</comment>
<name>A0AAV4U2T4_9ARAC</name>